<accession>A0AAJ1T1Z0</accession>
<keyword evidence="3" id="KW-1185">Reference proteome</keyword>
<sequence length="95" mass="10460">MNRFLNFDTMITPTLIKLLFWIGVIFSVISGLAIIFAGIAAPFGGGMAVLSGLVTMVAGPLLTRVYCELLIVFFKMHDTLKNIEGSWSGYRKVDE</sequence>
<gene>
    <name evidence="2" type="ORF">J2S13_001730</name>
</gene>
<keyword evidence="1" id="KW-0812">Transmembrane</keyword>
<dbReference type="InterPro" id="IPR025557">
    <property type="entry name" value="DUF4282"/>
</dbReference>
<dbReference type="EMBL" id="JAUSUC010000018">
    <property type="protein sequence ID" value="MDQ0215317.1"/>
    <property type="molecule type" value="Genomic_DNA"/>
</dbReference>
<proteinExistence type="predicted"/>
<feature type="transmembrane region" description="Helical" evidence="1">
    <location>
        <begin position="18"/>
        <end position="41"/>
    </location>
</feature>
<evidence type="ECO:0000313" key="2">
    <source>
        <dbReference type="EMBL" id="MDQ0215317.1"/>
    </source>
</evidence>
<comment type="caution">
    <text evidence="2">The sequence shown here is derived from an EMBL/GenBank/DDBJ whole genome shotgun (WGS) entry which is preliminary data.</text>
</comment>
<name>A0AAJ1T1Z0_9BACI</name>
<keyword evidence="1" id="KW-1133">Transmembrane helix</keyword>
<evidence type="ECO:0000313" key="3">
    <source>
        <dbReference type="Proteomes" id="UP001237207"/>
    </source>
</evidence>
<evidence type="ECO:0000256" key="1">
    <source>
        <dbReference type="SAM" id="Phobius"/>
    </source>
</evidence>
<keyword evidence="1" id="KW-0472">Membrane</keyword>
<feature type="transmembrane region" description="Helical" evidence="1">
    <location>
        <begin position="47"/>
        <end position="67"/>
    </location>
</feature>
<protein>
    <submittedName>
        <fullName evidence="2">Prepilin signal peptidase PulO-like enzyme (Type II secretory pathway)</fullName>
    </submittedName>
</protein>
<organism evidence="2 3">
    <name type="scientific">Oikeobacillus pervagus</name>
    <dbReference type="NCBI Taxonomy" id="1325931"/>
    <lineage>
        <taxon>Bacteria</taxon>
        <taxon>Bacillati</taxon>
        <taxon>Bacillota</taxon>
        <taxon>Bacilli</taxon>
        <taxon>Bacillales</taxon>
        <taxon>Bacillaceae</taxon>
        <taxon>Oikeobacillus</taxon>
    </lineage>
</organism>
<dbReference type="Proteomes" id="UP001237207">
    <property type="component" value="Unassembled WGS sequence"/>
</dbReference>
<dbReference type="Pfam" id="PF14110">
    <property type="entry name" value="DUF4282"/>
    <property type="match status" value="1"/>
</dbReference>
<dbReference type="AlphaFoldDB" id="A0AAJ1T1Z0"/>
<reference evidence="2" key="1">
    <citation type="submission" date="2023-07" db="EMBL/GenBank/DDBJ databases">
        <title>Genomic Encyclopedia of Type Strains, Phase IV (KMG-IV): sequencing the most valuable type-strain genomes for metagenomic binning, comparative biology and taxonomic classification.</title>
        <authorList>
            <person name="Goeker M."/>
        </authorList>
    </citation>
    <scope>NUCLEOTIDE SEQUENCE</scope>
    <source>
        <strain evidence="2">DSM 23947</strain>
    </source>
</reference>
<dbReference type="RefSeq" id="WP_307257312.1">
    <property type="nucleotide sequence ID" value="NZ_JAUSUC010000018.1"/>
</dbReference>